<feature type="non-terminal residue" evidence="1">
    <location>
        <position position="187"/>
    </location>
</feature>
<reference evidence="1" key="1">
    <citation type="submission" date="2023-06" db="EMBL/GenBank/DDBJ databases">
        <title>Reference genome for the Northern bat (Eptesicus nilssonii), a most northern bat species.</title>
        <authorList>
            <person name="Laine V.N."/>
            <person name="Pulliainen A.T."/>
            <person name="Lilley T.M."/>
        </authorList>
    </citation>
    <scope>NUCLEOTIDE SEQUENCE</scope>
    <source>
        <strain evidence="1">BLF_Eptnil</strain>
        <tissue evidence="1">Kidney</tissue>
    </source>
</reference>
<comment type="caution">
    <text evidence="1">The sequence shown here is derived from an EMBL/GenBank/DDBJ whole genome shotgun (WGS) entry which is preliminary data.</text>
</comment>
<sequence length="187" mass="21386">MAYPCFRIRKVRVHEAWAAEGRAVKPKMKVVVLEEKLHSLSGAMNMQATRPRCRQSLQKPGPALQLSASQKQGKQHALTLAKPKLILAEWIEKADGLEGKLICYKDVCRRQINAGLDLKEELIEEFKKQNEVQQYRCMDQYHRLFADLAGFTLLNLFPTLLHGVGVHIQWDYFVQGRGGKPKPLTHK</sequence>
<protein>
    <submittedName>
        <fullName evidence="1">Uncharacterized protein</fullName>
    </submittedName>
</protein>
<dbReference type="Proteomes" id="UP001177744">
    <property type="component" value="Unassembled WGS sequence"/>
</dbReference>
<gene>
    <name evidence="1" type="ORF">QTO34_013182</name>
</gene>
<organism evidence="1 2">
    <name type="scientific">Cnephaeus nilssonii</name>
    <name type="common">Northern bat</name>
    <name type="synonym">Eptesicus nilssonii</name>
    <dbReference type="NCBI Taxonomy" id="3371016"/>
    <lineage>
        <taxon>Eukaryota</taxon>
        <taxon>Metazoa</taxon>
        <taxon>Chordata</taxon>
        <taxon>Craniata</taxon>
        <taxon>Vertebrata</taxon>
        <taxon>Euteleostomi</taxon>
        <taxon>Mammalia</taxon>
        <taxon>Eutheria</taxon>
        <taxon>Laurasiatheria</taxon>
        <taxon>Chiroptera</taxon>
        <taxon>Yangochiroptera</taxon>
        <taxon>Vespertilionidae</taxon>
        <taxon>Cnephaeus</taxon>
    </lineage>
</organism>
<keyword evidence="2" id="KW-1185">Reference proteome</keyword>
<proteinExistence type="predicted"/>
<evidence type="ECO:0000313" key="1">
    <source>
        <dbReference type="EMBL" id="KAK1344485.1"/>
    </source>
</evidence>
<dbReference type="EMBL" id="JAULJE010000003">
    <property type="protein sequence ID" value="KAK1344485.1"/>
    <property type="molecule type" value="Genomic_DNA"/>
</dbReference>
<accession>A0AA40I7H4</accession>
<dbReference type="AlphaFoldDB" id="A0AA40I7H4"/>
<evidence type="ECO:0000313" key="2">
    <source>
        <dbReference type="Proteomes" id="UP001177744"/>
    </source>
</evidence>
<name>A0AA40I7H4_CNENI</name>